<proteinExistence type="predicted"/>
<dbReference type="PROSITE" id="PS50977">
    <property type="entry name" value="HTH_TETR_2"/>
    <property type="match status" value="1"/>
</dbReference>
<dbReference type="AlphaFoldDB" id="A0A917H5A2"/>
<gene>
    <name evidence="6" type="ORF">GCM10011398_09610</name>
</gene>
<dbReference type="PANTHER" id="PTHR43479">
    <property type="entry name" value="ACREF/ENVCD OPERON REPRESSOR-RELATED"/>
    <property type="match status" value="1"/>
</dbReference>
<dbReference type="PANTHER" id="PTHR43479:SF22">
    <property type="entry name" value="TRANSCRIPTIONAL REGULATOR, TETR FAMILY"/>
    <property type="match status" value="1"/>
</dbReference>
<organism evidence="6 7">
    <name type="scientific">Virgibacillus oceani</name>
    <dbReference type="NCBI Taxonomy" id="1479511"/>
    <lineage>
        <taxon>Bacteria</taxon>
        <taxon>Bacillati</taxon>
        <taxon>Bacillota</taxon>
        <taxon>Bacilli</taxon>
        <taxon>Bacillales</taxon>
        <taxon>Bacillaceae</taxon>
        <taxon>Virgibacillus</taxon>
    </lineage>
</organism>
<reference evidence="6" key="1">
    <citation type="journal article" date="2014" name="Int. J. Syst. Evol. Microbiol.">
        <title>Complete genome sequence of Corynebacterium casei LMG S-19264T (=DSM 44701T), isolated from a smear-ripened cheese.</title>
        <authorList>
            <consortium name="US DOE Joint Genome Institute (JGI-PGF)"/>
            <person name="Walter F."/>
            <person name="Albersmeier A."/>
            <person name="Kalinowski J."/>
            <person name="Ruckert C."/>
        </authorList>
    </citation>
    <scope>NUCLEOTIDE SEQUENCE</scope>
    <source>
        <strain evidence="6">CGMCC 1.12754</strain>
    </source>
</reference>
<evidence type="ECO:0000313" key="7">
    <source>
        <dbReference type="Proteomes" id="UP000622860"/>
    </source>
</evidence>
<evidence type="ECO:0000256" key="3">
    <source>
        <dbReference type="PROSITE-ProRule" id="PRU00335"/>
    </source>
</evidence>
<protein>
    <submittedName>
        <fullName evidence="6">TetR family transcriptional regulator</fullName>
    </submittedName>
</protein>
<dbReference type="EMBL" id="BMFR01000002">
    <property type="protein sequence ID" value="GGG67862.1"/>
    <property type="molecule type" value="Genomic_DNA"/>
</dbReference>
<dbReference type="Proteomes" id="UP000622860">
    <property type="component" value="Unassembled WGS sequence"/>
</dbReference>
<feature type="domain" description="HTH tetR-type" evidence="5">
    <location>
        <begin position="1"/>
        <end position="61"/>
    </location>
</feature>
<dbReference type="InterPro" id="IPR001647">
    <property type="entry name" value="HTH_TetR"/>
</dbReference>
<evidence type="ECO:0000256" key="2">
    <source>
        <dbReference type="ARBA" id="ARBA00023125"/>
    </source>
</evidence>
<feature type="coiled-coil region" evidence="4">
    <location>
        <begin position="210"/>
        <end position="237"/>
    </location>
</feature>
<dbReference type="PRINTS" id="PR00455">
    <property type="entry name" value="HTHTETR"/>
</dbReference>
<reference evidence="6" key="2">
    <citation type="submission" date="2020-09" db="EMBL/GenBank/DDBJ databases">
        <authorList>
            <person name="Sun Q."/>
            <person name="Zhou Y."/>
        </authorList>
    </citation>
    <scope>NUCLEOTIDE SEQUENCE</scope>
    <source>
        <strain evidence="6">CGMCC 1.12754</strain>
    </source>
</reference>
<dbReference type="Pfam" id="PF00440">
    <property type="entry name" value="TetR_N"/>
    <property type="match status" value="1"/>
</dbReference>
<keyword evidence="1" id="KW-0678">Repressor</keyword>
<accession>A0A917H5A2</accession>
<dbReference type="InterPro" id="IPR050624">
    <property type="entry name" value="HTH-type_Tx_Regulator"/>
</dbReference>
<dbReference type="InterPro" id="IPR009057">
    <property type="entry name" value="Homeodomain-like_sf"/>
</dbReference>
<name>A0A917H5A2_9BACI</name>
<dbReference type="GO" id="GO:0003677">
    <property type="term" value="F:DNA binding"/>
    <property type="evidence" value="ECO:0007669"/>
    <property type="project" value="UniProtKB-UniRule"/>
</dbReference>
<feature type="DNA-binding region" description="H-T-H motif" evidence="3">
    <location>
        <begin position="24"/>
        <end position="43"/>
    </location>
</feature>
<keyword evidence="2 3" id="KW-0238">DNA-binding</keyword>
<sequence>MDKKNTIIESATKLFALKGFASTSIREIVEESGISKGAFYLYFKSKDELLIAILESNFQKIESEVFLYENNKLNPQEKFSIQLTMLFNIIMDHKEMVMMLSREQTLPFKDEIKKMVYDQQIKTQKFFQESLSTIYGQKIKNHLWDLSLMLEGLFQPFLMFMVFDEEALQLEYLSKYLLRRIDSMVEDLIIDKPLLTEEKVSFMMDHFKDATKVECTINKMKNEAENLKDKKDLIVSIEVLDEEVKKEDPRAPVISGMLLNLKQEPSLKNYCYTIADYYKIKL</sequence>
<dbReference type="Gene3D" id="1.10.357.10">
    <property type="entry name" value="Tetracycline Repressor, domain 2"/>
    <property type="match status" value="1"/>
</dbReference>
<keyword evidence="4" id="KW-0175">Coiled coil</keyword>
<evidence type="ECO:0000256" key="4">
    <source>
        <dbReference type="SAM" id="Coils"/>
    </source>
</evidence>
<comment type="caution">
    <text evidence="6">The sequence shown here is derived from an EMBL/GenBank/DDBJ whole genome shotgun (WGS) entry which is preliminary data.</text>
</comment>
<dbReference type="InterPro" id="IPR023772">
    <property type="entry name" value="DNA-bd_HTH_TetR-type_CS"/>
</dbReference>
<keyword evidence="7" id="KW-1185">Reference proteome</keyword>
<dbReference type="SUPFAM" id="SSF46689">
    <property type="entry name" value="Homeodomain-like"/>
    <property type="match status" value="1"/>
</dbReference>
<evidence type="ECO:0000256" key="1">
    <source>
        <dbReference type="ARBA" id="ARBA00022491"/>
    </source>
</evidence>
<evidence type="ECO:0000259" key="5">
    <source>
        <dbReference type="PROSITE" id="PS50977"/>
    </source>
</evidence>
<evidence type="ECO:0000313" key="6">
    <source>
        <dbReference type="EMBL" id="GGG67862.1"/>
    </source>
</evidence>
<dbReference type="PROSITE" id="PS01081">
    <property type="entry name" value="HTH_TETR_1"/>
    <property type="match status" value="1"/>
</dbReference>
<dbReference type="RefSeq" id="WP_188454207.1">
    <property type="nucleotide sequence ID" value="NZ_BMFR01000002.1"/>
</dbReference>